<dbReference type="SUPFAM" id="SSF46689">
    <property type="entry name" value="Homeodomain-like"/>
    <property type="match status" value="1"/>
</dbReference>
<dbReference type="Gene3D" id="1.10.357.10">
    <property type="entry name" value="Tetracycline Repressor, domain 2"/>
    <property type="match status" value="1"/>
</dbReference>
<dbReference type="InterPro" id="IPR011075">
    <property type="entry name" value="TetR_C"/>
</dbReference>
<evidence type="ECO:0000259" key="6">
    <source>
        <dbReference type="PROSITE" id="PS50977"/>
    </source>
</evidence>
<dbReference type="RefSeq" id="WP_359884996.1">
    <property type="nucleotide sequence ID" value="NZ_JBEYHT010000083.1"/>
</dbReference>
<reference evidence="7 8" key="1">
    <citation type="journal article" date="2016" name="Genome Announc.">
        <title>Complete Genome Sequence of Thiostrepton-Producing Streptomyces laurentii ATCC 31255.</title>
        <authorList>
            <person name="Doi K."/>
            <person name="Fujino Y."/>
            <person name="Nagayoshi Y."/>
            <person name="Ohshima T."/>
            <person name="Ogata S."/>
        </authorList>
    </citation>
    <scope>NUCLEOTIDE SEQUENCE [LARGE SCALE GENOMIC DNA]</scope>
    <source>
        <strain evidence="7 8">ATCC 31255</strain>
    </source>
</reference>
<evidence type="ECO:0000256" key="1">
    <source>
        <dbReference type="ARBA" id="ARBA00023015"/>
    </source>
</evidence>
<dbReference type="Pfam" id="PF16859">
    <property type="entry name" value="TetR_C_11"/>
    <property type="match status" value="1"/>
</dbReference>
<dbReference type="PROSITE" id="PS50977">
    <property type="entry name" value="HTH_TETR_2"/>
    <property type="match status" value="1"/>
</dbReference>
<evidence type="ECO:0000313" key="7">
    <source>
        <dbReference type="EMBL" id="BAU87292.1"/>
    </source>
</evidence>
<feature type="DNA-binding region" description="H-T-H motif" evidence="4">
    <location>
        <begin position="44"/>
        <end position="63"/>
    </location>
</feature>
<evidence type="ECO:0000256" key="4">
    <source>
        <dbReference type="PROSITE-ProRule" id="PRU00335"/>
    </source>
</evidence>
<dbReference type="PANTHER" id="PTHR30055:SF148">
    <property type="entry name" value="TETR-FAMILY TRANSCRIPTIONAL REGULATOR"/>
    <property type="match status" value="1"/>
</dbReference>
<dbReference type="KEGG" id="slau:SLA_6424"/>
<evidence type="ECO:0000256" key="5">
    <source>
        <dbReference type="SAM" id="MobiDB-lite"/>
    </source>
</evidence>
<dbReference type="InterPro" id="IPR009057">
    <property type="entry name" value="Homeodomain-like_sf"/>
</dbReference>
<proteinExistence type="predicted"/>
<name>A0A169PCJ9_STRLU</name>
<evidence type="ECO:0000256" key="2">
    <source>
        <dbReference type="ARBA" id="ARBA00023125"/>
    </source>
</evidence>
<dbReference type="GO" id="GO:0000976">
    <property type="term" value="F:transcription cis-regulatory region binding"/>
    <property type="evidence" value="ECO:0007669"/>
    <property type="project" value="TreeGrafter"/>
</dbReference>
<dbReference type="InterPro" id="IPR001647">
    <property type="entry name" value="HTH_TetR"/>
</dbReference>
<feature type="region of interest" description="Disordered" evidence="5">
    <location>
        <begin position="1"/>
        <end position="20"/>
    </location>
</feature>
<dbReference type="Pfam" id="PF00440">
    <property type="entry name" value="TetR_N"/>
    <property type="match status" value="1"/>
</dbReference>
<evidence type="ECO:0000313" key="8">
    <source>
        <dbReference type="Proteomes" id="UP000217676"/>
    </source>
</evidence>
<evidence type="ECO:0000256" key="3">
    <source>
        <dbReference type="ARBA" id="ARBA00023163"/>
    </source>
</evidence>
<dbReference type="PRINTS" id="PR00455">
    <property type="entry name" value="HTHTETR"/>
</dbReference>
<dbReference type="InterPro" id="IPR036271">
    <property type="entry name" value="Tet_transcr_reg_TetR-rel_C_sf"/>
</dbReference>
<dbReference type="AlphaFoldDB" id="A0A169PCJ9"/>
<keyword evidence="3" id="KW-0804">Transcription</keyword>
<gene>
    <name evidence="7" type="ORF">SLA_6424</name>
</gene>
<accession>A0A169PCJ9</accession>
<protein>
    <submittedName>
        <fullName evidence="7">TetR family transcriptional regulator</fullName>
    </submittedName>
</protein>
<dbReference type="GO" id="GO:0003700">
    <property type="term" value="F:DNA-binding transcription factor activity"/>
    <property type="evidence" value="ECO:0007669"/>
    <property type="project" value="TreeGrafter"/>
</dbReference>
<dbReference type="SUPFAM" id="SSF48498">
    <property type="entry name" value="Tetracyclin repressor-like, C-terminal domain"/>
    <property type="match status" value="1"/>
</dbReference>
<keyword evidence="8" id="KW-1185">Reference proteome</keyword>
<organism evidence="7 8">
    <name type="scientific">Streptomyces laurentii</name>
    <dbReference type="NCBI Taxonomy" id="39478"/>
    <lineage>
        <taxon>Bacteria</taxon>
        <taxon>Bacillati</taxon>
        <taxon>Actinomycetota</taxon>
        <taxon>Actinomycetes</taxon>
        <taxon>Kitasatosporales</taxon>
        <taxon>Streptomycetaceae</taxon>
        <taxon>Streptomyces</taxon>
    </lineage>
</organism>
<keyword evidence="1" id="KW-0805">Transcription regulation</keyword>
<keyword evidence="2 4" id="KW-0238">DNA-binding</keyword>
<dbReference type="Gene3D" id="1.10.10.60">
    <property type="entry name" value="Homeodomain-like"/>
    <property type="match status" value="1"/>
</dbReference>
<dbReference type="EMBL" id="AP017424">
    <property type="protein sequence ID" value="BAU87292.1"/>
    <property type="molecule type" value="Genomic_DNA"/>
</dbReference>
<dbReference type="Proteomes" id="UP000217676">
    <property type="component" value="Chromosome"/>
</dbReference>
<feature type="domain" description="HTH tetR-type" evidence="6">
    <location>
        <begin position="21"/>
        <end position="81"/>
    </location>
</feature>
<dbReference type="PANTHER" id="PTHR30055">
    <property type="entry name" value="HTH-TYPE TRANSCRIPTIONAL REGULATOR RUTR"/>
    <property type="match status" value="1"/>
</dbReference>
<dbReference type="InterPro" id="IPR050109">
    <property type="entry name" value="HTH-type_TetR-like_transc_reg"/>
</dbReference>
<sequence length="202" mass="21646">MPRSSSVPDATARTAGRKKDPEIDRAVLRATLDLLEESGYAATSISAVASRVGVYRPAIYRRWPSKQHLVAEAVASALGSEPTPDTGDLRADLLTGVGTLVAAFTSTGVSRVLPALVADLSQQPALHQDFLDSVFQPRRASTARRLRAAVERGEIQADFDLEFILDALAAPLYYRALFGHGPVTPAVAEQSVDLVLASLRPR</sequence>